<reference evidence="3" key="1">
    <citation type="submission" date="2023-07" db="EMBL/GenBank/DDBJ databases">
        <title>30 novel species of actinomycetes from the DSMZ collection.</title>
        <authorList>
            <person name="Nouioui I."/>
        </authorList>
    </citation>
    <scope>NUCLEOTIDE SEQUENCE [LARGE SCALE GENOMIC DNA]</scope>
    <source>
        <strain evidence="3">DSM 41640</strain>
    </source>
</reference>
<evidence type="ECO:0000259" key="1">
    <source>
        <dbReference type="Pfam" id="PF04149"/>
    </source>
</evidence>
<keyword evidence="3" id="KW-1185">Reference proteome</keyword>
<dbReference type="InterPro" id="IPR007278">
    <property type="entry name" value="DUF397"/>
</dbReference>
<dbReference type="Proteomes" id="UP001183824">
    <property type="component" value="Unassembled WGS sequence"/>
</dbReference>
<comment type="caution">
    <text evidence="2">The sequence shown here is derived from an EMBL/GenBank/DDBJ whole genome shotgun (WGS) entry which is preliminary data.</text>
</comment>
<proteinExistence type="predicted"/>
<organism evidence="2 3">
    <name type="scientific">Streptomyces doebereineriae</name>
    <dbReference type="NCBI Taxonomy" id="3075528"/>
    <lineage>
        <taxon>Bacteria</taxon>
        <taxon>Bacillati</taxon>
        <taxon>Actinomycetota</taxon>
        <taxon>Actinomycetes</taxon>
        <taxon>Kitasatosporales</taxon>
        <taxon>Streptomycetaceae</taxon>
        <taxon>Streptomyces</taxon>
    </lineage>
</organism>
<evidence type="ECO:0000313" key="3">
    <source>
        <dbReference type="Proteomes" id="UP001183824"/>
    </source>
</evidence>
<dbReference type="EMBL" id="JAVREZ010000002">
    <property type="protein sequence ID" value="MDT0480071.1"/>
    <property type="molecule type" value="Genomic_DNA"/>
</dbReference>
<accession>A0ABU2V3E9</accession>
<protein>
    <submittedName>
        <fullName evidence="2">DUF397 domain-containing protein</fullName>
    </submittedName>
</protein>
<dbReference type="Pfam" id="PF04149">
    <property type="entry name" value="DUF397"/>
    <property type="match status" value="1"/>
</dbReference>
<gene>
    <name evidence="2" type="ORF">RNB18_07780</name>
</gene>
<evidence type="ECO:0000313" key="2">
    <source>
        <dbReference type="EMBL" id="MDT0480071.1"/>
    </source>
</evidence>
<sequence length="63" mass="7053">MSDYEFRKSTHSSGDAHGECVEVARNLPSVIAVRDSKTPHGPILQIVPDTWTTFIRSLHHARP</sequence>
<name>A0ABU2V3E9_9ACTN</name>
<feature type="domain" description="DUF397" evidence="1">
    <location>
        <begin position="5"/>
        <end position="58"/>
    </location>
</feature>
<dbReference type="RefSeq" id="WP_311713388.1">
    <property type="nucleotide sequence ID" value="NZ_JAVREZ010000002.1"/>
</dbReference>